<proteinExistence type="predicted"/>
<dbReference type="Pfam" id="PF20700">
    <property type="entry name" value="Mutator"/>
    <property type="match status" value="1"/>
</dbReference>
<feature type="domain" description="Mutator-like transposase" evidence="2">
    <location>
        <begin position="74"/>
        <end position="423"/>
    </location>
</feature>
<evidence type="ECO:0000256" key="1">
    <source>
        <dbReference type="SAM" id="MobiDB-lite"/>
    </source>
</evidence>
<accession>A0A4Y2LSD8</accession>
<gene>
    <name evidence="3" type="ORF">AVEN_245275_1</name>
</gene>
<dbReference type="PANTHER" id="PTHR33309:SF3">
    <property type="entry name" value="CCHC-TYPE DOMAIN-CONTAINING PROTEIN"/>
    <property type="match status" value="1"/>
</dbReference>
<dbReference type="AlphaFoldDB" id="A0A4Y2LSD8"/>
<evidence type="ECO:0000313" key="4">
    <source>
        <dbReference type="Proteomes" id="UP000499080"/>
    </source>
</evidence>
<name>A0A4Y2LSD8_ARAVE</name>
<keyword evidence="4" id="KW-1185">Reference proteome</keyword>
<sequence length="430" mass="48618">MNDKRNRKSGRRPKKCRFRGNQHIKKDVKSKAEINPNKSASFKKLNVNESSQLPTNDSERFRFIDISIFKDFEKSLCCSTCFGTINIIETTNCGFSSTFKISCQSCNVEKTWRNSKMVGIKKNVPTINRRAVFAMRMIGKGAKSLQKFSSYMALPAPVSQKSYDKINDKILRATTVVANSCMKKAAEEEELLTGSSDIMVSGDGTWKTRGHSSLVGVCTVIGAESGKVIDIDVMSSYCKSCEVSKKLYSDKSKSSYQQWQSHHAKSCQKNHFGSAGKMEVEGMKKIFRRSVAERGVRYLSYIGDGDASTFKDVCEDKPYGINTTIEKVECVGHAQKRMGTRLRKLKKDMKRKKLADGKTIGGRGRLTDELIKKLTTYYGNAIRKNKNNLFSMRKDIWAIWMHFVSTDADPQHHFCPTGENSWCKYNQAKI</sequence>
<dbReference type="EMBL" id="BGPR01119612">
    <property type="protein sequence ID" value="GBN16287.1"/>
    <property type="molecule type" value="Genomic_DNA"/>
</dbReference>
<dbReference type="InterPro" id="IPR049012">
    <property type="entry name" value="Mutator_transp_dom"/>
</dbReference>
<feature type="region of interest" description="Disordered" evidence="1">
    <location>
        <begin position="1"/>
        <end position="20"/>
    </location>
</feature>
<dbReference type="Proteomes" id="UP000499080">
    <property type="component" value="Unassembled WGS sequence"/>
</dbReference>
<evidence type="ECO:0000313" key="3">
    <source>
        <dbReference type="EMBL" id="GBN16287.1"/>
    </source>
</evidence>
<comment type="caution">
    <text evidence="3">The sequence shown here is derived from an EMBL/GenBank/DDBJ whole genome shotgun (WGS) entry which is preliminary data.</text>
</comment>
<dbReference type="PANTHER" id="PTHR33309">
    <property type="entry name" value="KERATIN, ULTRA HIGH-SULFUR MATRIX PROTEIN-LIKE"/>
    <property type="match status" value="1"/>
</dbReference>
<organism evidence="3 4">
    <name type="scientific">Araneus ventricosus</name>
    <name type="common">Orbweaver spider</name>
    <name type="synonym">Epeira ventricosa</name>
    <dbReference type="NCBI Taxonomy" id="182803"/>
    <lineage>
        <taxon>Eukaryota</taxon>
        <taxon>Metazoa</taxon>
        <taxon>Ecdysozoa</taxon>
        <taxon>Arthropoda</taxon>
        <taxon>Chelicerata</taxon>
        <taxon>Arachnida</taxon>
        <taxon>Araneae</taxon>
        <taxon>Araneomorphae</taxon>
        <taxon>Entelegynae</taxon>
        <taxon>Araneoidea</taxon>
        <taxon>Araneidae</taxon>
        <taxon>Araneus</taxon>
    </lineage>
</organism>
<reference evidence="3 4" key="1">
    <citation type="journal article" date="2019" name="Sci. Rep.">
        <title>Orb-weaving spider Araneus ventricosus genome elucidates the spidroin gene catalogue.</title>
        <authorList>
            <person name="Kono N."/>
            <person name="Nakamura H."/>
            <person name="Ohtoshi R."/>
            <person name="Moran D.A.P."/>
            <person name="Shinohara A."/>
            <person name="Yoshida Y."/>
            <person name="Fujiwara M."/>
            <person name="Mori M."/>
            <person name="Tomita M."/>
            <person name="Arakawa K."/>
        </authorList>
    </citation>
    <scope>NUCLEOTIDE SEQUENCE [LARGE SCALE GENOMIC DNA]</scope>
</reference>
<protein>
    <recommendedName>
        <fullName evidence="2">Mutator-like transposase domain-containing protein</fullName>
    </recommendedName>
</protein>
<dbReference type="OrthoDB" id="6435104at2759"/>
<evidence type="ECO:0000259" key="2">
    <source>
        <dbReference type="Pfam" id="PF20700"/>
    </source>
</evidence>